<keyword evidence="6" id="KW-1185">Reference proteome</keyword>
<evidence type="ECO:0000256" key="3">
    <source>
        <dbReference type="SAM" id="MobiDB-lite"/>
    </source>
</evidence>
<organism evidence="5 6">
    <name type="scientific">Zygotorulaspora mrakii</name>
    <name type="common">Zygosaccharomyces mrakii</name>
    <dbReference type="NCBI Taxonomy" id="42260"/>
    <lineage>
        <taxon>Eukaryota</taxon>
        <taxon>Fungi</taxon>
        <taxon>Dikarya</taxon>
        <taxon>Ascomycota</taxon>
        <taxon>Saccharomycotina</taxon>
        <taxon>Saccharomycetes</taxon>
        <taxon>Saccharomycetales</taxon>
        <taxon>Saccharomycetaceae</taxon>
        <taxon>Zygotorulaspora</taxon>
    </lineage>
</organism>
<dbReference type="EMBL" id="CP058610">
    <property type="protein sequence ID" value="QLG74603.1"/>
    <property type="molecule type" value="Genomic_DNA"/>
</dbReference>
<evidence type="ECO:0000313" key="5">
    <source>
        <dbReference type="EMBL" id="QLG74603.1"/>
    </source>
</evidence>
<proteinExistence type="predicted"/>
<feature type="region of interest" description="Disordered" evidence="3">
    <location>
        <begin position="1"/>
        <end position="22"/>
    </location>
</feature>
<dbReference type="RefSeq" id="XP_037146328.1">
    <property type="nucleotide sequence ID" value="XM_037290433.1"/>
</dbReference>
<dbReference type="SUPFAM" id="SSF143437">
    <property type="entry name" value="THUMP domain-like"/>
    <property type="match status" value="1"/>
</dbReference>
<gene>
    <name evidence="5" type="ORF">HG535_0G04860</name>
</gene>
<dbReference type="PANTHER" id="PTHR13452:SF10">
    <property type="entry name" value="THUMP DOMAIN-CONTAINING PROTEIN 1"/>
    <property type="match status" value="1"/>
</dbReference>
<dbReference type="Gene3D" id="3.30.2300.10">
    <property type="entry name" value="THUMP superfamily"/>
    <property type="match status" value="1"/>
</dbReference>
<feature type="domain" description="THUMP" evidence="4">
    <location>
        <begin position="149"/>
        <end position="260"/>
    </location>
</feature>
<dbReference type="OrthoDB" id="367221at2759"/>
<accession>A0A7H9B7X4</accession>
<protein>
    <recommendedName>
        <fullName evidence="4">THUMP domain-containing protein</fullName>
    </recommendedName>
</protein>
<dbReference type="GO" id="GO:0006400">
    <property type="term" value="P:tRNA modification"/>
    <property type="evidence" value="ECO:0007669"/>
    <property type="project" value="InterPro"/>
</dbReference>
<evidence type="ECO:0000256" key="1">
    <source>
        <dbReference type="PROSITE-ProRule" id="PRU00529"/>
    </source>
</evidence>
<feature type="coiled-coil region" evidence="2">
    <location>
        <begin position="88"/>
        <end position="115"/>
    </location>
</feature>
<feature type="compositionally biased region" description="Basic and acidic residues" evidence="3">
    <location>
        <begin position="67"/>
        <end position="82"/>
    </location>
</feature>
<dbReference type="AlphaFoldDB" id="A0A7H9B7X4"/>
<sequence>MVNKRSLEQPNGSKKKKFKLSSGFLDPSTSGVYATCARKHEKQAAQELGLLFEEKVEEMYGDQLENADEKTEIENQESCDSKQKLSIEEEINRELSELQDKNKSKNESKNNKKEVLQFIHLDCECVIFCKTRKPVIPEQFVHSLIENLADPANMEKRTRYIQKLTPITSSCSASMDQLIKLAERVLAPHFHGENGSKHYKFAVEVTRRNFNTFERLDIIKQVVAQVIQNGKYNHEVNLKDYDKLILIECFKNNIGMSVVDGDYSKSYKKYNVQQIYEAKMKEHAKK</sequence>
<dbReference type="InterPro" id="IPR004114">
    <property type="entry name" value="THUMP_dom"/>
</dbReference>
<dbReference type="InterPro" id="IPR040183">
    <property type="entry name" value="THUMPD1-like"/>
</dbReference>
<keyword evidence="1" id="KW-0694">RNA-binding</keyword>
<evidence type="ECO:0000313" key="6">
    <source>
        <dbReference type="Proteomes" id="UP000509704"/>
    </source>
</evidence>
<dbReference type="KEGG" id="zmk:HG535_0G04860"/>
<dbReference type="Pfam" id="PF02926">
    <property type="entry name" value="THUMP"/>
    <property type="match status" value="1"/>
</dbReference>
<evidence type="ECO:0000259" key="4">
    <source>
        <dbReference type="PROSITE" id="PS51165"/>
    </source>
</evidence>
<dbReference type="Proteomes" id="UP000509704">
    <property type="component" value="Chromosome 7"/>
</dbReference>
<feature type="region of interest" description="Disordered" evidence="3">
    <location>
        <begin position="63"/>
        <end position="82"/>
    </location>
</feature>
<dbReference type="GeneID" id="59238386"/>
<dbReference type="CDD" id="cd11717">
    <property type="entry name" value="THUMP_THUMPD1_like"/>
    <property type="match status" value="1"/>
</dbReference>
<dbReference type="SMART" id="SM00981">
    <property type="entry name" value="THUMP"/>
    <property type="match status" value="1"/>
</dbReference>
<name>A0A7H9B7X4_ZYGMR</name>
<keyword evidence="2" id="KW-0175">Coiled coil</keyword>
<reference evidence="5 6" key="1">
    <citation type="submission" date="2020-07" db="EMBL/GenBank/DDBJ databases">
        <title>The yeast mating-type switching endonuclease HO is a domesticated member of an unorthodox homing genetic element family.</title>
        <authorList>
            <person name="Coughlan A.Y."/>
            <person name="Lombardi L."/>
            <person name="Braun-Galleani S."/>
            <person name="Martos A.R."/>
            <person name="Galeote V."/>
            <person name="Bigey F."/>
            <person name="Dequin S."/>
            <person name="Byrne K.P."/>
            <person name="Wolfe K.H."/>
        </authorList>
    </citation>
    <scope>NUCLEOTIDE SEQUENCE [LARGE SCALE GENOMIC DNA]</scope>
    <source>
        <strain evidence="5 6">NRRL Y-6702</strain>
    </source>
</reference>
<dbReference type="FunFam" id="3.30.2300.10:FF:000001">
    <property type="entry name" value="THUMP domain-containing protein 1"/>
    <property type="match status" value="1"/>
</dbReference>
<evidence type="ECO:0000256" key="2">
    <source>
        <dbReference type="SAM" id="Coils"/>
    </source>
</evidence>
<dbReference type="PANTHER" id="PTHR13452">
    <property type="entry name" value="THUMP DOMAIN CONTAINING PROTEIN 1-RELATED"/>
    <property type="match status" value="1"/>
</dbReference>
<dbReference type="PROSITE" id="PS51165">
    <property type="entry name" value="THUMP"/>
    <property type="match status" value="1"/>
</dbReference>
<dbReference type="GO" id="GO:0003723">
    <property type="term" value="F:RNA binding"/>
    <property type="evidence" value="ECO:0007669"/>
    <property type="project" value="UniProtKB-UniRule"/>
</dbReference>